<dbReference type="InterPro" id="IPR058567">
    <property type="entry name" value="Ig_TRAPPC9_Trs120_3rd"/>
</dbReference>
<accession>A0AAE0UXQ8</accession>
<dbReference type="PANTHER" id="PTHR21512">
    <property type="entry name" value="TRAFFICKING PROTEIN PARTICLE COMPLEX SUBUNIT 9"/>
    <property type="match status" value="1"/>
</dbReference>
<evidence type="ECO:0000313" key="2">
    <source>
        <dbReference type="EMBL" id="KAK3526749.1"/>
    </source>
</evidence>
<dbReference type="InterPro" id="IPR013935">
    <property type="entry name" value="Trs120_TRAPPC9"/>
</dbReference>
<dbReference type="Proteomes" id="UP001274896">
    <property type="component" value="Unassembled WGS sequence"/>
</dbReference>
<gene>
    <name evidence="2" type="ORF">QTP70_032603</name>
</gene>
<dbReference type="EMBL" id="JAUCMX010000013">
    <property type="protein sequence ID" value="KAK3526749.1"/>
    <property type="molecule type" value="Genomic_DNA"/>
</dbReference>
<proteinExistence type="predicted"/>
<evidence type="ECO:0000313" key="3">
    <source>
        <dbReference type="Proteomes" id="UP001274896"/>
    </source>
</evidence>
<feature type="non-terminal residue" evidence="2">
    <location>
        <position position="328"/>
    </location>
</feature>
<sequence>MECVLCFRYSGGPGHVDSYYRELSLGIRVDVEPSVFFTRVSTLPATSPSLRLTGTEATPPLLRLTGTEATPPYLRLTGTEAMPPLLRLTGTEAMPPSLRLTGTEAMPPLLRLTGTEATPPLLRLTGTEAMPPSLRLTGTEAMPPSLRLTDHASFAETDRYRGHASFAETDGYRGHASFAETDSTRQCHLLLDVFNPTEHELTLTTRNQELVLHSSECQRMAIQVDKFDFESLPLPSHDAVHQSSVYEREEEKQQVQGGHINSTLQLRWTIISFTNMTLTLVSVCVVCNGVFLNCACVYPSLKRQGEASVEGVLNQLVLEHMQLAPLQW</sequence>
<feature type="domain" description="Trs120/TRAPPC9 third Ig-like" evidence="1">
    <location>
        <begin position="180"/>
        <end position="242"/>
    </location>
</feature>
<reference evidence="2" key="1">
    <citation type="submission" date="2023-06" db="EMBL/GenBank/DDBJ databases">
        <title>Male Hemibagrus guttatus genome.</title>
        <authorList>
            <person name="Bian C."/>
        </authorList>
    </citation>
    <scope>NUCLEOTIDE SEQUENCE</scope>
    <source>
        <strain evidence="2">Male_cb2023</strain>
        <tissue evidence="2">Muscle</tissue>
    </source>
</reference>
<dbReference type="AlphaFoldDB" id="A0AAE0UXQ8"/>
<dbReference type="Pfam" id="PF26282">
    <property type="entry name" value="Ig_TRAPPC9-Trs120_3rd"/>
    <property type="match status" value="1"/>
</dbReference>
<organism evidence="2 3">
    <name type="scientific">Hemibagrus guttatus</name>
    <dbReference type="NCBI Taxonomy" id="175788"/>
    <lineage>
        <taxon>Eukaryota</taxon>
        <taxon>Metazoa</taxon>
        <taxon>Chordata</taxon>
        <taxon>Craniata</taxon>
        <taxon>Vertebrata</taxon>
        <taxon>Euteleostomi</taxon>
        <taxon>Actinopterygii</taxon>
        <taxon>Neopterygii</taxon>
        <taxon>Teleostei</taxon>
        <taxon>Ostariophysi</taxon>
        <taxon>Siluriformes</taxon>
        <taxon>Bagridae</taxon>
        <taxon>Hemibagrus</taxon>
    </lineage>
</organism>
<dbReference type="GO" id="GO:0005802">
    <property type="term" value="C:trans-Golgi network"/>
    <property type="evidence" value="ECO:0007669"/>
    <property type="project" value="TreeGrafter"/>
</dbReference>
<evidence type="ECO:0000259" key="1">
    <source>
        <dbReference type="Pfam" id="PF26282"/>
    </source>
</evidence>
<name>A0AAE0UXQ8_9TELE</name>
<keyword evidence="3" id="KW-1185">Reference proteome</keyword>
<dbReference type="PANTHER" id="PTHR21512:SF5">
    <property type="entry name" value="TRAFFICKING PROTEIN PARTICLE COMPLEX SUBUNIT 9"/>
    <property type="match status" value="1"/>
</dbReference>
<comment type="caution">
    <text evidence="2">The sequence shown here is derived from an EMBL/GenBank/DDBJ whole genome shotgun (WGS) entry which is preliminary data.</text>
</comment>
<protein>
    <recommendedName>
        <fullName evidence="1">Trs120/TRAPPC9 third Ig-like domain-containing protein</fullName>
    </recommendedName>
</protein>